<organism evidence="2 3">
    <name type="scientific">Smittium mucronatum</name>
    <dbReference type="NCBI Taxonomy" id="133383"/>
    <lineage>
        <taxon>Eukaryota</taxon>
        <taxon>Fungi</taxon>
        <taxon>Fungi incertae sedis</taxon>
        <taxon>Zoopagomycota</taxon>
        <taxon>Kickxellomycotina</taxon>
        <taxon>Harpellomycetes</taxon>
        <taxon>Harpellales</taxon>
        <taxon>Legeriomycetaceae</taxon>
        <taxon>Smittium</taxon>
    </lineage>
</organism>
<dbReference type="Proteomes" id="UP000187455">
    <property type="component" value="Unassembled WGS sequence"/>
</dbReference>
<accession>A0A1R0GZJ8</accession>
<feature type="region of interest" description="Disordered" evidence="1">
    <location>
        <begin position="1"/>
        <end position="27"/>
    </location>
</feature>
<sequence length="27" mass="3178">MDPLRSSNKSNSWIHKKRLKMGSESYP</sequence>
<keyword evidence="3" id="KW-1185">Reference proteome</keyword>
<name>A0A1R0GZJ8_9FUNG</name>
<gene>
    <name evidence="2" type="ORF">AYI68_g3574</name>
</gene>
<comment type="caution">
    <text evidence="2">The sequence shown here is derived from an EMBL/GenBank/DDBJ whole genome shotgun (WGS) entry which is preliminary data.</text>
</comment>
<proteinExistence type="predicted"/>
<evidence type="ECO:0000313" key="3">
    <source>
        <dbReference type="Proteomes" id="UP000187455"/>
    </source>
</evidence>
<protein>
    <submittedName>
        <fullName evidence="2">Uncharacterized protein</fullName>
    </submittedName>
</protein>
<feature type="non-terminal residue" evidence="2">
    <location>
        <position position="27"/>
    </location>
</feature>
<reference evidence="2 3" key="1">
    <citation type="journal article" date="2016" name="Mol. Biol. Evol.">
        <title>Genome-Wide Survey of Gut Fungi (Harpellales) Reveals the First Horizontally Transferred Ubiquitin Gene from a Mosquito Host.</title>
        <authorList>
            <person name="Wang Y."/>
            <person name="White M.M."/>
            <person name="Kvist S."/>
            <person name="Moncalvo J.M."/>
        </authorList>
    </citation>
    <scope>NUCLEOTIDE SEQUENCE [LARGE SCALE GENOMIC DNA]</scope>
    <source>
        <strain evidence="2 3">ALG-7-W6</strain>
    </source>
</reference>
<evidence type="ECO:0000313" key="2">
    <source>
        <dbReference type="EMBL" id="OLY82305.1"/>
    </source>
</evidence>
<feature type="compositionally biased region" description="Polar residues" evidence="1">
    <location>
        <begin position="1"/>
        <end position="13"/>
    </location>
</feature>
<evidence type="ECO:0000256" key="1">
    <source>
        <dbReference type="SAM" id="MobiDB-lite"/>
    </source>
</evidence>
<dbReference type="AlphaFoldDB" id="A0A1R0GZJ8"/>
<dbReference type="EMBL" id="LSSL01001663">
    <property type="protein sequence ID" value="OLY82305.1"/>
    <property type="molecule type" value="Genomic_DNA"/>
</dbReference>